<evidence type="ECO:0000313" key="4">
    <source>
        <dbReference type="Proteomes" id="UP000008332"/>
    </source>
</evidence>
<dbReference type="AlphaFoldDB" id="Q222Q1"/>
<dbReference type="Pfam" id="PF11845">
    <property type="entry name" value="Tll0287-like"/>
    <property type="match status" value="1"/>
</dbReference>
<evidence type="ECO:0000313" key="3">
    <source>
        <dbReference type="EMBL" id="ABD68002.1"/>
    </source>
</evidence>
<dbReference type="eggNOG" id="COG2010">
    <property type="taxonomic scope" value="Bacteria"/>
</dbReference>
<proteinExistence type="predicted"/>
<reference evidence="4" key="1">
    <citation type="submission" date="2006-02" db="EMBL/GenBank/DDBJ databases">
        <title>Complete sequence of chromosome of Rhodoferax ferrireducens DSM 15236.</title>
        <authorList>
            <person name="Copeland A."/>
            <person name="Lucas S."/>
            <person name="Lapidus A."/>
            <person name="Barry K."/>
            <person name="Detter J.C."/>
            <person name="Glavina del Rio T."/>
            <person name="Hammon N."/>
            <person name="Israni S."/>
            <person name="Pitluck S."/>
            <person name="Brettin T."/>
            <person name="Bruce D."/>
            <person name="Han C."/>
            <person name="Tapia R."/>
            <person name="Gilna P."/>
            <person name="Kiss H."/>
            <person name="Schmutz J."/>
            <person name="Larimer F."/>
            <person name="Land M."/>
            <person name="Kyrpides N."/>
            <person name="Ivanova N."/>
            <person name="Richardson P."/>
        </authorList>
    </citation>
    <scope>NUCLEOTIDE SEQUENCE [LARGE SCALE GENOMIC DNA]</scope>
    <source>
        <strain evidence="4">ATCC BAA-621 / DSM 15236 / T118</strain>
    </source>
</reference>
<evidence type="ECO:0000259" key="2">
    <source>
        <dbReference type="Pfam" id="PF11845"/>
    </source>
</evidence>
<sequence length="199" mass="22227">MLFLTIRFLAGVLTTVSMAGFSPAAHSQESTESRSVQDSRKVALQVSQDLRTQLIREMQLSGPLRSLVACKYTCPEILSMQSRKTGWRVAAVSLKPRNSALGMADAWEQKVIADFDRRVAKGEKGETLEFVEIVSEPQGRYFRYAKAMMVERLCLQCHGSSDQRPDSVKAQLATDYPFDQAVDFRIGQVYGIVSIKRGV</sequence>
<evidence type="ECO:0000256" key="1">
    <source>
        <dbReference type="SAM" id="SignalP"/>
    </source>
</evidence>
<dbReference type="Proteomes" id="UP000008332">
    <property type="component" value="Chromosome"/>
</dbReference>
<dbReference type="KEGG" id="rfr:Rfer_0245"/>
<keyword evidence="1" id="KW-0732">Signal</keyword>
<accession>Q222Q1</accession>
<organism evidence="3 4">
    <name type="scientific">Albidiferax ferrireducens (strain ATCC BAA-621 / DSM 15236 / T118)</name>
    <name type="common">Rhodoferax ferrireducens</name>
    <dbReference type="NCBI Taxonomy" id="338969"/>
    <lineage>
        <taxon>Bacteria</taxon>
        <taxon>Pseudomonadati</taxon>
        <taxon>Pseudomonadota</taxon>
        <taxon>Betaproteobacteria</taxon>
        <taxon>Burkholderiales</taxon>
        <taxon>Comamonadaceae</taxon>
        <taxon>Rhodoferax</taxon>
    </lineage>
</organism>
<feature type="signal peptide" evidence="1">
    <location>
        <begin position="1"/>
        <end position="19"/>
    </location>
</feature>
<dbReference type="InterPro" id="IPR021796">
    <property type="entry name" value="Tll0287-like_dom"/>
</dbReference>
<dbReference type="HOGENOM" id="CLU_109783_1_0_4"/>
<feature type="domain" description="Tll0287-like" evidence="2">
    <location>
        <begin position="34"/>
        <end position="196"/>
    </location>
</feature>
<feature type="chain" id="PRO_5004200863" description="Tll0287-like domain-containing protein" evidence="1">
    <location>
        <begin position="20"/>
        <end position="199"/>
    </location>
</feature>
<dbReference type="STRING" id="338969.Rfer_0245"/>
<name>Q222Q1_ALBFT</name>
<keyword evidence="4" id="KW-1185">Reference proteome</keyword>
<dbReference type="EMBL" id="CP000267">
    <property type="protein sequence ID" value="ABD68002.1"/>
    <property type="molecule type" value="Genomic_DNA"/>
</dbReference>
<protein>
    <recommendedName>
        <fullName evidence="2">Tll0287-like domain-containing protein</fullName>
    </recommendedName>
</protein>
<gene>
    <name evidence="3" type="ordered locus">Rfer_0245</name>
</gene>